<name>A0A0F5VFE7_9GAMM</name>
<sequence>MSNASQQEAYRDEVKLAVRGLLRQANSISLTHLNNPMIQHQFRSEYKWLGKCLVDDYENGILSKNQVVRYVRQERQSLIDQTTEIGKYGIGLIAGIGQLTAGYGLCITSSVFSFAGASWCSSVGVPMMAHGGNNIYENSYNITGNLDQNWNHRYTGKYGDGTGWLKKQYQKTAKRMGYSDDEGNLAYAAVDLATSAYGLKNTIKPANNSNIPNAKQFKLFYYTKQDYSKGWKTMSSSALGFEITSNTITASDAIQPYINENK</sequence>
<dbReference type="PATRIC" id="fig|265726.11.peg.2007"/>
<gene>
    <name evidence="1" type="ORF">KY46_03310</name>
</gene>
<keyword evidence="2" id="KW-1185">Reference proteome</keyword>
<dbReference type="RefSeq" id="WP_046219219.1">
    <property type="nucleotide sequence ID" value="NZ_JWYV01000002.1"/>
</dbReference>
<dbReference type="InterPro" id="IPR025320">
    <property type="entry name" value="DUF4225"/>
</dbReference>
<dbReference type="EMBL" id="JWYV01000002">
    <property type="protein sequence ID" value="KKD00854.1"/>
    <property type="molecule type" value="Genomic_DNA"/>
</dbReference>
<evidence type="ECO:0000313" key="2">
    <source>
        <dbReference type="Proteomes" id="UP000033633"/>
    </source>
</evidence>
<dbReference type="AlphaFoldDB" id="A0A0F5VFE7"/>
<dbReference type="OrthoDB" id="6534834at2"/>
<proteinExistence type="predicted"/>
<accession>A0A0F5VFE7</accession>
<organism evidence="1 2">
    <name type="scientific">Photobacterium halotolerans</name>
    <dbReference type="NCBI Taxonomy" id="265726"/>
    <lineage>
        <taxon>Bacteria</taxon>
        <taxon>Pseudomonadati</taxon>
        <taxon>Pseudomonadota</taxon>
        <taxon>Gammaproteobacteria</taxon>
        <taxon>Vibrionales</taxon>
        <taxon>Vibrionaceae</taxon>
        <taxon>Photobacterium</taxon>
    </lineage>
</organism>
<dbReference type="Pfam" id="PF13988">
    <property type="entry name" value="DUF4225"/>
    <property type="match status" value="1"/>
</dbReference>
<evidence type="ECO:0008006" key="3">
    <source>
        <dbReference type="Google" id="ProtNLM"/>
    </source>
</evidence>
<protein>
    <recommendedName>
        <fullName evidence="3">DUF4225 domain-containing protein</fullName>
    </recommendedName>
</protein>
<reference evidence="1 2" key="1">
    <citation type="submission" date="2014-12" db="EMBL/GenBank/DDBJ databases">
        <title>Mercury Reductase activity and rhizosphere competence traits in the genome of root associated Photobacterium halotolerans MELD1.</title>
        <authorList>
            <person name="Mathew D.C."/>
            <person name="Huang C.-C."/>
        </authorList>
    </citation>
    <scope>NUCLEOTIDE SEQUENCE [LARGE SCALE GENOMIC DNA]</scope>
    <source>
        <strain evidence="1 2">MELD1</strain>
    </source>
</reference>
<dbReference type="Proteomes" id="UP000033633">
    <property type="component" value="Unassembled WGS sequence"/>
</dbReference>
<evidence type="ECO:0000313" key="1">
    <source>
        <dbReference type="EMBL" id="KKD00854.1"/>
    </source>
</evidence>
<dbReference type="STRING" id="265726.KY46_03310"/>
<comment type="caution">
    <text evidence="1">The sequence shown here is derived from an EMBL/GenBank/DDBJ whole genome shotgun (WGS) entry which is preliminary data.</text>
</comment>